<keyword evidence="8 11" id="KW-0413">Isomerase</keyword>
<dbReference type="GO" id="GO:0003697">
    <property type="term" value="F:single-stranded DNA binding"/>
    <property type="evidence" value="ECO:0007669"/>
    <property type="project" value="UniProtKB-UniRule"/>
</dbReference>
<comment type="similarity">
    <text evidence="1 11">Belongs to the helicase family. UvrD subfamily.</text>
</comment>
<dbReference type="GO" id="GO:0006260">
    <property type="term" value="P:DNA replication"/>
    <property type="evidence" value="ECO:0007669"/>
    <property type="project" value="UniProtKB-UniRule"/>
</dbReference>
<dbReference type="SUPFAM" id="SSF52540">
    <property type="entry name" value="P-loop containing nucleoside triphosphate hydrolases"/>
    <property type="match status" value="1"/>
</dbReference>
<comment type="caution">
    <text evidence="15">The sequence shown here is derived from an EMBL/GenBank/DDBJ whole genome shotgun (WGS) entry which is preliminary data.</text>
</comment>
<evidence type="ECO:0000256" key="4">
    <source>
        <dbReference type="ARBA" id="ARBA00022801"/>
    </source>
</evidence>
<evidence type="ECO:0000256" key="12">
    <source>
        <dbReference type="PROSITE-ProRule" id="PRU00560"/>
    </source>
</evidence>
<feature type="binding site" evidence="12">
    <location>
        <begin position="23"/>
        <end position="30"/>
    </location>
    <ligand>
        <name>ATP</name>
        <dbReference type="ChEBI" id="CHEBI:30616"/>
    </ligand>
</feature>
<dbReference type="Proteomes" id="UP000471640">
    <property type="component" value="Unassembled WGS sequence"/>
</dbReference>
<evidence type="ECO:0000313" key="15">
    <source>
        <dbReference type="EMBL" id="NEX20996.1"/>
    </source>
</evidence>
<dbReference type="EMBL" id="JAAIJR010000042">
    <property type="protein sequence ID" value="NEX20996.1"/>
    <property type="molecule type" value="Genomic_DNA"/>
</dbReference>
<dbReference type="GO" id="GO:0005829">
    <property type="term" value="C:cytosol"/>
    <property type="evidence" value="ECO:0007669"/>
    <property type="project" value="TreeGrafter"/>
</dbReference>
<dbReference type="AlphaFoldDB" id="A0A6P1DWA9"/>
<dbReference type="PANTHER" id="PTHR11070:SF64">
    <property type="entry name" value="ATP-DEPENDENT DNA HELICASE REP"/>
    <property type="match status" value="1"/>
</dbReference>
<dbReference type="PROSITE" id="PS51198">
    <property type="entry name" value="UVRD_HELICASE_ATP_BIND"/>
    <property type="match status" value="1"/>
</dbReference>
<dbReference type="HAMAP" id="MF_01920">
    <property type="entry name" value="Helicase_Rep"/>
    <property type="match status" value="1"/>
</dbReference>
<evidence type="ECO:0000256" key="11">
    <source>
        <dbReference type="HAMAP-Rule" id="MF_01920"/>
    </source>
</evidence>
<dbReference type="GO" id="GO:0016787">
    <property type="term" value="F:hydrolase activity"/>
    <property type="evidence" value="ECO:0007669"/>
    <property type="project" value="UniProtKB-UniRule"/>
</dbReference>
<keyword evidence="6 11" id="KW-0067">ATP-binding</keyword>
<name>A0A6P1DWA9_9GAMM</name>
<sequence length="668" mass="75785">MPGLNSRQREAVRYTAAPLLVLAGAGSGKTRVITRKIAYLIEDKGLQPRHICAVTFTNKAAREMRERVSQQLKGVNTRGLRISTFHTLGLDILRKAPEQVGLRSGFSLLDAQDSESLIKEHLRGTAEVDAISASAVQHRISRWKNDLIDPAAALSRAEDDFEARLAALYADYERSLRAYNAVDFDDLILAPARLFQSRPAVLEAWQDRLRYLLVDEYQDTNSAQYELVRLLTGTRGAFTVVGDDDQSIYAWRGARPENLARLQEDYPELKVIMLEQNYRSSARILGLANTLIAKNPHVFEKRLWSEHGPGDMPRVLRCTDEANEAERVASEILHLHFAEKVPFGDVAVLFRGNHQARPFEKALREHNIPYFLSGGTSFFARAEVKDAMAYLRLLANPEDDAAFLRIVNTPRREIGPTTLERLADYTREQGTSLLAGCEDPGLAEHLSERQRNRLGAFVDLIREHRRRSAEDPVGGVRALIETIDYYAWLREHASSQRVAERRYENVGDLLEWLGKLQKGDFHDKGLADMVGHLTLMDVLDRQEEEAGGDRVHLMTLHACKGLEFPHVFLVGMEEELLPHRSSIEEDTIEEERRLAYVGITRAQRALTFTLTSRRRRYGEWIRSEPSRFLTELPADQLDWGGERSDTPENRKARGMSHLHMLKGILDAG</sequence>
<feature type="domain" description="UvrD-like helicase C-terminal" evidence="14">
    <location>
        <begin position="282"/>
        <end position="561"/>
    </location>
</feature>
<comment type="catalytic activity">
    <reaction evidence="10 11">
        <text>ATP + H2O = ADP + phosphate + H(+)</text>
        <dbReference type="Rhea" id="RHEA:13065"/>
        <dbReference type="ChEBI" id="CHEBI:15377"/>
        <dbReference type="ChEBI" id="CHEBI:15378"/>
        <dbReference type="ChEBI" id="CHEBI:30616"/>
        <dbReference type="ChEBI" id="CHEBI:43474"/>
        <dbReference type="ChEBI" id="CHEBI:456216"/>
        <dbReference type="EC" id="5.6.2.4"/>
    </reaction>
</comment>
<keyword evidence="2 11" id="KW-0235">DNA replication</keyword>
<reference evidence="15 16" key="2">
    <citation type="submission" date="2020-02" db="EMBL/GenBank/DDBJ databases">
        <title>Genome sequences of Thiorhodococcus mannitoliphagus and Thiorhodococcus minor, purple sulfur photosynthetic bacteria in the gammaproteobacterial family, Chromatiaceae.</title>
        <authorList>
            <person name="Aviles F.A."/>
            <person name="Meyer T.E."/>
            <person name="Kyndt J.A."/>
        </authorList>
    </citation>
    <scope>NUCLEOTIDE SEQUENCE [LARGE SCALE GENOMIC DNA]</scope>
    <source>
        <strain evidence="15 16">DSM 18266</strain>
    </source>
</reference>
<dbReference type="Gene3D" id="1.10.10.160">
    <property type="match status" value="1"/>
</dbReference>
<comment type="subunit">
    <text evidence="11">Homodimer.</text>
</comment>
<gene>
    <name evidence="11" type="primary">rep</name>
    <name evidence="15" type="ORF">G3480_11845</name>
</gene>
<proteinExistence type="inferred from homology"/>
<dbReference type="Pfam" id="PF00580">
    <property type="entry name" value="UvrD-helicase"/>
    <property type="match status" value="1"/>
</dbReference>
<evidence type="ECO:0000313" key="16">
    <source>
        <dbReference type="Proteomes" id="UP000471640"/>
    </source>
</evidence>
<evidence type="ECO:0000256" key="7">
    <source>
        <dbReference type="ARBA" id="ARBA00023125"/>
    </source>
</evidence>
<comment type="function">
    <text evidence="11">Rep helicase is a single-stranded DNA-dependent ATPase involved in DNA replication; it can initiate unwinding at a nick in the DNA. It binds to the single-stranded DNA and acts in a progressive fashion along the DNA in the 3' to 5' direction.</text>
</comment>
<dbReference type="GO" id="GO:0000725">
    <property type="term" value="P:recombinational repair"/>
    <property type="evidence" value="ECO:0007669"/>
    <property type="project" value="TreeGrafter"/>
</dbReference>
<dbReference type="CDD" id="cd18807">
    <property type="entry name" value="SF1_C_UvrD"/>
    <property type="match status" value="1"/>
</dbReference>
<evidence type="ECO:0000256" key="3">
    <source>
        <dbReference type="ARBA" id="ARBA00022741"/>
    </source>
</evidence>
<comment type="catalytic activity">
    <reaction evidence="9 11">
        <text>Couples ATP hydrolysis with the unwinding of duplex DNA by translocating in the 3'-5' direction.</text>
        <dbReference type="EC" id="5.6.2.4"/>
    </reaction>
</comment>
<evidence type="ECO:0000256" key="10">
    <source>
        <dbReference type="ARBA" id="ARBA00048988"/>
    </source>
</evidence>
<evidence type="ECO:0000256" key="9">
    <source>
        <dbReference type="ARBA" id="ARBA00034617"/>
    </source>
</evidence>
<dbReference type="InterPro" id="IPR014016">
    <property type="entry name" value="UvrD-like_ATP-bd"/>
</dbReference>
<evidence type="ECO:0000259" key="14">
    <source>
        <dbReference type="PROSITE" id="PS51217"/>
    </source>
</evidence>
<reference evidence="16" key="1">
    <citation type="journal article" date="2020" name="Microbiol. Resour. Announc.">
        <title>Draft Genome Sequences of Thiorhodococcus mannitoliphagus and Thiorhodococcus minor, Purple Sulfur Photosynthetic Bacteria in the Gammaproteobacterial Family Chromatiaceae.</title>
        <authorList>
            <person name="Aviles F.A."/>
            <person name="Meyer T.E."/>
            <person name="Kyndt J.A."/>
        </authorList>
    </citation>
    <scope>NUCLEOTIDE SEQUENCE [LARGE SCALE GENOMIC DNA]</scope>
    <source>
        <strain evidence="16">DSM 18266</strain>
    </source>
</reference>
<dbReference type="InterPro" id="IPR014017">
    <property type="entry name" value="DNA_helicase_UvrD-like_C"/>
</dbReference>
<evidence type="ECO:0000256" key="1">
    <source>
        <dbReference type="ARBA" id="ARBA00009922"/>
    </source>
</evidence>
<dbReference type="InterPro" id="IPR027417">
    <property type="entry name" value="P-loop_NTPase"/>
</dbReference>
<keyword evidence="5 11" id="KW-0347">Helicase</keyword>
<dbReference type="InterPro" id="IPR005752">
    <property type="entry name" value="Helicase_Rep"/>
</dbReference>
<keyword evidence="16" id="KW-1185">Reference proteome</keyword>
<accession>A0A6P1DWA9</accession>
<dbReference type="Gene3D" id="3.40.50.300">
    <property type="entry name" value="P-loop containing nucleotide triphosphate hydrolases"/>
    <property type="match status" value="2"/>
</dbReference>
<keyword evidence="4 11" id="KW-0378">Hydrolase</keyword>
<dbReference type="EC" id="5.6.2.4" evidence="11"/>
<evidence type="ECO:0000256" key="5">
    <source>
        <dbReference type="ARBA" id="ARBA00022806"/>
    </source>
</evidence>
<dbReference type="Gene3D" id="1.10.486.10">
    <property type="entry name" value="PCRA, domain 4"/>
    <property type="match status" value="1"/>
</dbReference>
<dbReference type="RefSeq" id="WP_164654101.1">
    <property type="nucleotide sequence ID" value="NZ_JAAIJR010000042.1"/>
</dbReference>
<evidence type="ECO:0000256" key="8">
    <source>
        <dbReference type="ARBA" id="ARBA00023235"/>
    </source>
</evidence>
<feature type="binding site" evidence="11">
    <location>
        <position position="279"/>
    </location>
    <ligand>
        <name>ATP</name>
        <dbReference type="ChEBI" id="CHEBI:30616"/>
    </ligand>
</feature>
<dbReference type="CDD" id="cd17932">
    <property type="entry name" value="DEXQc_UvrD"/>
    <property type="match status" value="1"/>
</dbReference>
<dbReference type="Pfam" id="PF13361">
    <property type="entry name" value="UvrD_C"/>
    <property type="match status" value="1"/>
</dbReference>
<dbReference type="GO" id="GO:0005524">
    <property type="term" value="F:ATP binding"/>
    <property type="evidence" value="ECO:0007669"/>
    <property type="project" value="UniProtKB-UniRule"/>
</dbReference>
<dbReference type="InterPro" id="IPR000212">
    <property type="entry name" value="DNA_helicase_UvrD/REP"/>
</dbReference>
<organism evidence="15 16">
    <name type="scientific">Thiorhodococcus mannitoliphagus</name>
    <dbReference type="NCBI Taxonomy" id="329406"/>
    <lineage>
        <taxon>Bacteria</taxon>
        <taxon>Pseudomonadati</taxon>
        <taxon>Pseudomonadota</taxon>
        <taxon>Gammaproteobacteria</taxon>
        <taxon>Chromatiales</taxon>
        <taxon>Chromatiaceae</taxon>
        <taxon>Thiorhodococcus</taxon>
    </lineage>
</organism>
<evidence type="ECO:0000256" key="6">
    <source>
        <dbReference type="ARBA" id="ARBA00022840"/>
    </source>
</evidence>
<protein>
    <recommendedName>
        <fullName evidence="11">ATP-dependent DNA helicase Rep</fullName>
        <ecNumber evidence="11">5.6.2.4</ecNumber>
    </recommendedName>
    <alternativeName>
        <fullName evidence="11">DNA 3'-5' helicase Rep</fullName>
    </alternativeName>
</protein>
<evidence type="ECO:0000256" key="2">
    <source>
        <dbReference type="ARBA" id="ARBA00022705"/>
    </source>
</evidence>
<evidence type="ECO:0000259" key="13">
    <source>
        <dbReference type="PROSITE" id="PS51198"/>
    </source>
</evidence>
<dbReference type="InterPro" id="IPR013986">
    <property type="entry name" value="DExx_box_DNA_helicase_dom_sf"/>
</dbReference>
<dbReference type="PANTHER" id="PTHR11070">
    <property type="entry name" value="UVRD / RECB / PCRA DNA HELICASE FAMILY MEMBER"/>
    <property type="match status" value="1"/>
</dbReference>
<feature type="domain" description="UvrD-like helicase ATP-binding" evidence="13">
    <location>
        <begin position="2"/>
        <end position="281"/>
    </location>
</feature>
<keyword evidence="3 11" id="KW-0547">Nucleotide-binding</keyword>
<keyword evidence="7 11" id="KW-0238">DNA-binding</keyword>
<dbReference type="GO" id="GO:0043138">
    <property type="term" value="F:3'-5' DNA helicase activity"/>
    <property type="evidence" value="ECO:0007669"/>
    <property type="project" value="UniProtKB-UniRule"/>
</dbReference>
<dbReference type="PROSITE" id="PS51217">
    <property type="entry name" value="UVRD_HELICASE_CTER"/>
    <property type="match status" value="1"/>
</dbReference>